<protein>
    <submittedName>
        <fullName evidence="1">Uncharacterized protein</fullName>
    </submittedName>
</protein>
<comment type="caution">
    <text evidence="1">The sequence shown here is derived from an EMBL/GenBank/DDBJ whole genome shotgun (WGS) entry which is preliminary data.</text>
</comment>
<evidence type="ECO:0000313" key="2">
    <source>
        <dbReference type="Proteomes" id="UP000467840"/>
    </source>
</evidence>
<reference evidence="1 2" key="1">
    <citation type="journal article" date="2020" name="Mol. Plant">
        <title>The Chromosome-Based Rubber Tree Genome Provides New Insights into Spurge Genome Evolution and Rubber Biosynthesis.</title>
        <authorList>
            <person name="Liu J."/>
            <person name="Shi C."/>
            <person name="Shi C.C."/>
            <person name="Li W."/>
            <person name="Zhang Q.J."/>
            <person name="Zhang Y."/>
            <person name="Li K."/>
            <person name="Lu H.F."/>
            <person name="Shi C."/>
            <person name="Zhu S.T."/>
            <person name="Xiao Z.Y."/>
            <person name="Nan H."/>
            <person name="Yue Y."/>
            <person name="Zhu X.G."/>
            <person name="Wu Y."/>
            <person name="Hong X.N."/>
            <person name="Fan G.Y."/>
            <person name="Tong Y."/>
            <person name="Zhang D."/>
            <person name="Mao C.L."/>
            <person name="Liu Y.L."/>
            <person name="Hao S.J."/>
            <person name="Liu W.Q."/>
            <person name="Lv M.Q."/>
            <person name="Zhang H.B."/>
            <person name="Liu Y."/>
            <person name="Hu-Tang G.R."/>
            <person name="Wang J.P."/>
            <person name="Wang J.H."/>
            <person name="Sun Y.H."/>
            <person name="Ni S.B."/>
            <person name="Chen W.B."/>
            <person name="Zhang X.C."/>
            <person name="Jiao Y.N."/>
            <person name="Eichler E.E."/>
            <person name="Li G.H."/>
            <person name="Liu X."/>
            <person name="Gao L.Z."/>
        </authorList>
    </citation>
    <scope>NUCLEOTIDE SEQUENCE [LARGE SCALE GENOMIC DNA]</scope>
    <source>
        <strain evidence="2">cv. GT1</strain>
        <tissue evidence="1">Leaf</tissue>
    </source>
</reference>
<evidence type="ECO:0000313" key="1">
    <source>
        <dbReference type="EMBL" id="KAF2319721.1"/>
    </source>
</evidence>
<dbReference type="SUPFAM" id="SSF52058">
    <property type="entry name" value="L domain-like"/>
    <property type="match status" value="1"/>
</dbReference>
<sequence>MLLQGCCDLKNLPSEMQNLINLRHLDIRWTALKVMPQGMEKLRSLRTLSDFVVGEGNEVGITALENLKFLRGHFAFQGDPLFRNLVCLELENCNCTTLPQLGLLSSLKDLVIKGFPSVRAVDREFCWGSMSSSNPFPALETLRFEDMEEWKEWNICV</sequence>
<gene>
    <name evidence="1" type="ORF">GH714_018218</name>
</gene>
<accession>A0A6A6N0V6</accession>
<organism evidence="1 2">
    <name type="scientific">Hevea brasiliensis</name>
    <name type="common">Para rubber tree</name>
    <name type="synonym">Siphonia brasiliensis</name>
    <dbReference type="NCBI Taxonomy" id="3981"/>
    <lineage>
        <taxon>Eukaryota</taxon>
        <taxon>Viridiplantae</taxon>
        <taxon>Streptophyta</taxon>
        <taxon>Embryophyta</taxon>
        <taxon>Tracheophyta</taxon>
        <taxon>Spermatophyta</taxon>
        <taxon>Magnoliopsida</taxon>
        <taxon>eudicotyledons</taxon>
        <taxon>Gunneridae</taxon>
        <taxon>Pentapetalae</taxon>
        <taxon>rosids</taxon>
        <taxon>fabids</taxon>
        <taxon>Malpighiales</taxon>
        <taxon>Euphorbiaceae</taxon>
        <taxon>Crotonoideae</taxon>
        <taxon>Micrandreae</taxon>
        <taxon>Hevea</taxon>
    </lineage>
</organism>
<dbReference type="PANTHER" id="PTHR47186">
    <property type="entry name" value="LEUCINE-RICH REPEAT-CONTAINING PROTEIN 57"/>
    <property type="match status" value="1"/>
</dbReference>
<dbReference type="AlphaFoldDB" id="A0A6A6N0V6"/>
<name>A0A6A6N0V6_HEVBR</name>
<dbReference type="Gene3D" id="3.80.10.10">
    <property type="entry name" value="Ribonuclease Inhibitor"/>
    <property type="match status" value="1"/>
</dbReference>
<keyword evidence="2" id="KW-1185">Reference proteome</keyword>
<proteinExistence type="predicted"/>
<dbReference type="PANTHER" id="PTHR47186:SF3">
    <property type="entry name" value="OS09G0267800 PROTEIN"/>
    <property type="match status" value="1"/>
</dbReference>
<dbReference type="InterPro" id="IPR032675">
    <property type="entry name" value="LRR_dom_sf"/>
</dbReference>
<dbReference type="Proteomes" id="UP000467840">
    <property type="component" value="Chromosome 10"/>
</dbReference>
<dbReference type="EMBL" id="JAAGAX010000003">
    <property type="protein sequence ID" value="KAF2319721.1"/>
    <property type="molecule type" value="Genomic_DNA"/>
</dbReference>